<sequence length="153" mass="16160">MSVGSLVASGIGILLLVITAYILVGGTLGTAELVVMAQGDLAIQQEMRMRTNIDVAATSLDAAGKVLYVEVENSGNEPIVSFAHMDVYLVTSGSPIYNPYGTNWTVVAISPDQIHPNQLDPGEVLNLSVPYSGDDPTWVQVTTGNGVYDSAYI</sequence>
<dbReference type="EMBL" id="LHQS01000003">
    <property type="protein sequence ID" value="RXE55288.1"/>
    <property type="molecule type" value="Genomic_DNA"/>
</dbReference>
<dbReference type="Proteomes" id="UP000290932">
    <property type="component" value="Unassembled WGS sequence"/>
</dbReference>
<keyword evidence="1" id="KW-1133">Transmembrane helix</keyword>
<reference evidence="2 3" key="1">
    <citation type="journal article" date="2015" name="Int. J. Syst. Evol. Microbiol.">
        <title>Methanoculleus taiwanensis sp. nov., a methanogen isolated from deep marine sediment at the deformation front area near Taiwan.</title>
        <authorList>
            <person name="Weng C.Y."/>
            <person name="Chen S.C."/>
            <person name="Lai M.C."/>
            <person name="Wu S.Y."/>
            <person name="Lin S."/>
            <person name="Yang T.F."/>
            <person name="Chen P.C."/>
        </authorList>
    </citation>
    <scope>NUCLEOTIDE SEQUENCE [LARGE SCALE GENOMIC DNA]</scope>
    <source>
        <strain evidence="2 3">CYW4</strain>
    </source>
</reference>
<dbReference type="AlphaFoldDB" id="A0A498GXV3"/>
<keyword evidence="3" id="KW-1185">Reference proteome</keyword>
<keyword evidence="2" id="KW-0969">Cilium</keyword>
<gene>
    <name evidence="2" type="ORF">ABH15_10940</name>
</gene>
<keyword evidence="1" id="KW-0812">Transmembrane</keyword>
<keyword evidence="2" id="KW-0282">Flagellum</keyword>
<dbReference type="RefSeq" id="WP_128694443.1">
    <property type="nucleotide sequence ID" value="NZ_LHQS01000003.1"/>
</dbReference>
<feature type="transmembrane region" description="Helical" evidence="1">
    <location>
        <begin position="6"/>
        <end position="24"/>
    </location>
</feature>
<proteinExistence type="predicted"/>
<dbReference type="OrthoDB" id="132297at2157"/>
<protein>
    <submittedName>
        <fullName evidence="2">Flagellar protein FlaF</fullName>
    </submittedName>
</protein>
<evidence type="ECO:0000256" key="1">
    <source>
        <dbReference type="SAM" id="Phobius"/>
    </source>
</evidence>
<organism evidence="2 3">
    <name type="scientific">Methanoculleus taiwanensis</name>
    <dbReference type="NCBI Taxonomy" id="1550565"/>
    <lineage>
        <taxon>Archaea</taxon>
        <taxon>Methanobacteriati</taxon>
        <taxon>Methanobacteriota</taxon>
        <taxon>Stenosarchaea group</taxon>
        <taxon>Methanomicrobia</taxon>
        <taxon>Methanomicrobiales</taxon>
        <taxon>Methanomicrobiaceae</taxon>
        <taxon>Methanoculleus</taxon>
    </lineage>
</organism>
<evidence type="ECO:0000313" key="2">
    <source>
        <dbReference type="EMBL" id="RXE55288.1"/>
    </source>
</evidence>
<comment type="caution">
    <text evidence="2">The sequence shown here is derived from an EMBL/GenBank/DDBJ whole genome shotgun (WGS) entry which is preliminary data.</text>
</comment>
<keyword evidence="2" id="KW-0966">Cell projection</keyword>
<evidence type="ECO:0000313" key="3">
    <source>
        <dbReference type="Proteomes" id="UP000290932"/>
    </source>
</evidence>
<accession>A0A498GXV3</accession>
<name>A0A498GXV3_9EURY</name>
<keyword evidence="1" id="KW-0472">Membrane</keyword>